<dbReference type="EMBL" id="NMQA01000176">
    <property type="protein sequence ID" value="PLZ97417.1"/>
    <property type="molecule type" value="Genomic_DNA"/>
</dbReference>
<accession>A0A2N6KEI6</accession>
<proteinExistence type="predicted"/>
<reference evidence="2 3" key="1">
    <citation type="submission" date="2017-07" db="EMBL/GenBank/DDBJ databases">
        <title>Genomes of Fischerella (Mastigocladus) sp. strains.</title>
        <authorList>
            <person name="Miller S.R."/>
        </authorList>
    </citation>
    <scope>NUCLEOTIDE SEQUENCE [LARGE SCALE GENOMIC DNA]</scope>
    <source>
        <strain evidence="2 3">CCMEE 5268</strain>
    </source>
</reference>
<dbReference type="NCBIfam" id="TIGR02588">
    <property type="entry name" value="TIGR02588 family protein"/>
    <property type="match status" value="1"/>
</dbReference>
<evidence type="ECO:0000313" key="3">
    <source>
        <dbReference type="Proteomes" id="UP000235025"/>
    </source>
</evidence>
<gene>
    <name evidence="2" type="ORF">CEN50_15200</name>
</gene>
<dbReference type="Proteomes" id="UP000235025">
    <property type="component" value="Unassembled WGS sequence"/>
</dbReference>
<dbReference type="InterPro" id="IPR013417">
    <property type="entry name" value="CHP02588"/>
</dbReference>
<dbReference type="RefSeq" id="WP_102151758.1">
    <property type="nucleotide sequence ID" value="NZ_NMQA01000176.1"/>
</dbReference>
<evidence type="ECO:0000313" key="2">
    <source>
        <dbReference type="EMBL" id="PLZ97417.1"/>
    </source>
</evidence>
<dbReference type="AlphaFoldDB" id="A0A2N6KEI6"/>
<keyword evidence="1" id="KW-1133">Transmembrane helix</keyword>
<organism evidence="2 3">
    <name type="scientific">Fischerella thermalis CCMEE 5268</name>
    <dbReference type="NCBI Taxonomy" id="2019662"/>
    <lineage>
        <taxon>Bacteria</taxon>
        <taxon>Bacillati</taxon>
        <taxon>Cyanobacteriota</taxon>
        <taxon>Cyanophyceae</taxon>
        <taxon>Nostocales</taxon>
        <taxon>Hapalosiphonaceae</taxon>
        <taxon>Fischerella</taxon>
    </lineage>
</organism>
<comment type="caution">
    <text evidence="2">The sequence shown here is derived from an EMBL/GenBank/DDBJ whole genome shotgun (WGS) entry which is preliminary data.</text>
</comment>
<keyword evidence="1" id="KW-0472">Membrane</keyword>
<evidence type="ECO:0000256" key="1">
    <source>
        <dbReference type="SAM" id="Phobius"/>
    </source>
</evidence>
<sequence>MNTEQEQPKRSAAEWTTLGISSFILAIIVSLVGYIWLNEKDQPPILSVSYNQKTWEADGQFYVPFEVVNTGGETAESVQLLAELEIEGKVTQTGEQQIDFLSRGEKQEGAFVFNQDPRKGRLTIRVASYKSP</sequence>
<protein>
    <submittedName>
        <fullName evidence="2">TIGR02588 family protein</fullName>
    </submittedName>
</protein>
<feature type="transmembrane region" description="Helical" evidence="1">
    <location>
        <begin position="12"/>
        <end position="37"/>
    </location>
</feature>
<name>A0A2N6KEI6_9CYAN</name>
<keyword evidence="1" id="KW-0812">Transmembrane</keyword>